<evidence type="ECO:0000313" key="1">
    <source>
        <dbReference type="EMBL" id="URE23602.1"/>
    </source>
</evidence>
<dbReference type="EMBL" id="CP097510">
    <property type="protein sequence ID" value="URE23602.1"/>
    <property type="molecule type" value="Genomic_DNA"/>
</dbReference>
<dbReference type="Proteomes" id="UP001055439">
    <property type="component" value="Chromosome 8"/>
</dbReference>
<protein>
    <submittedName>
        <fullName evidence="1">Uncharacterized protein</fullName>
    </submittedName>
</protein>
<reference evidence="1" key="1">
    <citation type="submission" date="2022-05" db="EMBL/GenBank/DDBJ databases">
        <title>The Musa troglodytarum L. genome provides insights into the mechanism of non-climacteric behaviour and enrichment of carotenoids.</title>
        <authorList>
            <person name="Wang J."/>
        </authorList>
    </citation>
    <scope>NUCLEOTIDE SEQUENCE</scope>
    <source>
        <tissue evidence="1">Leaf</tissue>
    </source>
</reference>
<sequence>MRRAKRRRRGEVVTWVTRPVFLLLLLLEPISLHYPCCADT</sequence>
<proteinExistence type="predicted"/>
<accession>A0A9E7KLQ7</accession>
<name>A0A9E7KLQ7_9LILI</name>
<keyword evidence="2" id="KW-1185">Reference proteome</keyword>
<dbReference type="AlphaFoldDB" id="A0A9E7KLQ7"/>
<organism evidence="1 2">
    <name type="scientific">Musa troglodytarum</name>
    <name type="common">fe'i banana</name>
    <dbReference type="NCBI Taxonomy" id="320322"/>
    <lineage>
        <taxon>Eukaryota</taxon>
        <taxon>Viridiplantae</taxon>
        <taxon>Streptophyta</taxon>
        <taxon>Embryophyta</taxon>
        <taxon>Tracheophyta</taxon>
        <taxon>Spermatophyta</taxon>
        <taxon>Magnoliopsida</taxon>
        <taxon>Liliopsida</taxon>
        <taxon>Zingiberales</taxon>
        <taxon>Musaceae</taxon>
        <taxon>Musa</taxon>
    </lineage>
</organism>
<evidence type="ECO:0000313" key="2">
    <source>
        <dbReference type="Proteomes" id="UP001055439"/>
    </source>
</evidence>
<gene>
    <name evidence="1" type="ORF">MUK42_32634</name>
</gene>